<proteinExistence type="predicted"/>
<organism evidence="1 2">
    <name type="scientific">Channa argus</name>
    <name type="common">Northern snakehead</name>
    <name type="synonym">Ophicephalus argus</name>
    <dbReference type="NCBI Taxonomy" id="215402"/>
    <lineage>
        <taxon>Eukaryota</taxon>
        <taxon>Metazoa</taxon>
        <taxon>Chordata</taxon>
        <taxon>Craniata</taxon>
        <taxon>Vertebrata</taxon>
        <taxon>Euteleostomi</taxon>
        <taxon>Actinopterygii</taxon>
        <taxon>Neopterygii</taxon>
        <taxon>Teleostei</taxon>
        <taxon>Neoteleostei</taxon>
        <taxon>Acanthomorphata</taxon>
        <taxon>Anabantaria</taxon>
        <taxon>Anabantiformes</taxon>
        <taxon>Channoidei</taxon>
        <taxon>Channidae</taxon>
        <taxon>Channa</taxon>
    </lineage>
</organism>
<sequence length="145" mass="16154">MPALTEAPRLHWASTFTSFCSYQMSHFNSCAKHLSEGEYKCSAAFKKWEHVCGVTREEVLQASSGNPVNSTFDFPVVVFAVPFPFCSSGRLIVRDSSQPPQPCLTDHGVSSFSSTDDFQCLVVKEMKLKHKGILRVQKHSPLSHC</sequence>
<accession>A0A6G1PWW9</accession>
<reference evidence="2" key="2">
    <citation type="submission" date="2019-02" db="EMBL/GenBank/DDBJ databases">
        <title>Opniocepnalus argus Var Kimnra genome.</title>
        <authorList>
            <person name="Zhou C."/>
            <person name="Xiao S."/>
        </authorList>
    </citation>
    <scope>NUCLEOTIDE SEQUENCE [LARGE SCALE GENOMIC DNA]</scope>
</reference>
<keyword evidence="2" id="KW-1185">Reference proteome</keyword>
<gene>
    <name evidence="1" type="ORF">EXN66_Car010496</name>
</gene>
<dbReference type="EMBL" id="CM015721">
    <property type="protein sequence ID" value="KAF3694820.1"/>
    <property type="molecule type" value="Genomic_DNA"/>
</dbReference>
<name>A0A6G1PWW9_CHAAH</name>
<protein>
    <submittedName>
        <fullName evidence="1">Uncharacterized protein</fullName>
    </submittedName>
</protein>
<dbReference type="Proteomes" id="UP000503349">
    <property type="component" value="Chromosome 10"/>
</dbReference>
<evidence type="ECO:0000313" key="2">
    <source>
        <dbReference type="Proteomes" id="UP000503349"/>
    </source>
</evidence>
<dbReference type="AlphaFoldDB" id="A0A6G1PWW9"/>
<evidence type="ECO:0000313" key="1">
    <source>
        <dbReference type="EMBL" id="KAF3694820.1"/>
    </source>
</evidence>
<reference evidence="1 2" key="1">
    <citation type="submission" date="2019-02" db="EMBL/GenBank/DDBJ databases">
        <title>Opniocepnalus argus genome.</title>
        <authorList>
            <person name="Zhou C."/>
            <person name="Xiao S."/>
        </authorList>
    </citation>
    <scope>NUCLEOTIDE SEQUENCE [LARGE SCALE GENOMIC DNA]</scope>
    <source>
        <strain evidence="1">OARG1902GOOAL</strain>
        <tissue evidence="1">Muscle</tissue>
    </source>
</reference>